<reference evidence="1" key="2">
    <citation type="submission" date="2023-01" db="EMBL/GenBank/DDBJ databases">
        <authorList>
            <person name="Sun Q."/>
            <person name="Evtushenko L."/>
        </authorList>
    </citation>
    <scope>NUCLEOTIDE SEQUENCE</scope>
    <source>
        <strain evidence="1">VKM Ac-1321</strain>
    </source>
</reference>
<dbReference type="Gene3D" id="3.80.10.10">
    <property type="entry name" value="Ribonuclease Inhibitor"/>
    <property type="match status" value="1"/>
</dbReference>
<dbReference type="InterPro" id="IPR047722">
    <property type="entry name" value="STM4015-like"/>
</dbReference>
<dbReference type="SUPFAM" id="SSF52047">
    <property type="entry name" value="RNI-like"/>
    <property type="match status" value="1"/>
</dbReference>
<accession>A0A9W6KLP9</accession>
<sequence>MTIGSNLTTFAGLPVRRFELAGRSRPGRAQHQRPRPGERAAYRIGIGYDSDEQQLVDTLDALFDAVGAHNVTALLIGSWGEPHDSGPPLDLLIHNRDRLSGLRALFIGEMTYEECEISWINQGEYAPLLGAFPALEVLHIRGADGLSLAPVRHRRLRELCVESGGLPASFIRGFNDSSFPALADLELWLGTREYGGDAVVDDLAPIMTGSELPALKRLALRNAEIADDLATALAAAPVVARLESLDLSMGALSDAGAEALLLGQPLTHLRALDLSHHFMSAEMAARLAEELPTVQVDVSDLQDIDEGGFRYVSVAE</sequence>
<organism evidence="1 2">
    <name type="scientific">Dactylosporangium matsuzakiense</name>
    <dbReference type="NCBI Taxonomy" id="53360"/>
    <lineage>
        <taxon>Bacteria</taxon>
        <taxon>Bacillati</taxon>
        <taxon>Actinomycetota</taxon>
        <taxon>Actinomycetes</taxon>
        <taxon>Micromonosporales</taxon>
        <taxon>Micromonosporaceae</taxon>
        <taxon>Dactylosporangium</taxon>
    </lineage>
</organism>
<dbReference type="InterPro" id="IPR032675">
    <property type="entry name" value="LRR_dom_sf"/>
</dbReference>
<dbReference type="RefSeq" id="WP_261960566.1">
    <property type="nucleotide sequence ID" value="NZ_BAAAXA010000001.1"/>
</dbReference>
<comment type="caution">
    <text evidence="1">The sequence shown here is derived from an EMBL/GenBank/DDBJ whole genome shotgun (WGS) entry which is preliminary data.</text>
</comment>
<gene>
    <name evidence="1" type="ORF">GCM10017581_042980</name>
</gene>
<keyword evidence="2" id="KW-1185">Reference proteome</keyword>
<evidence type="ECO:0000313" key="1">
    <source>
        <dbReference type="EMBL" id="GLL02556.1"/>
    </source>
</evidence>
<dbReference type="Proteomes" id="UP001143480">
    <property type="component" value="Unassembled WGS sequence"/>
</dbReference>
<protein>
    <recommendedName>
        <fullName evidence="3">Leucine rich repeat (LRR) protein</fullName>
    </recommendedName>
</protein>
<dbReference type="EMBL" id="BSFP01000024">
    <property type="protein sequence ID" value="GLL02556.1"/>
    <property type="molecule type" value="Genomic_DNA"/>
</dbReference>
<evidence type="ECO:0008006" key="3">
    <source>
        <dbReference type="Google" id="ProtNLM"/>
    </source>
</evidence>
<proteinExistence type="predicted"/>
<evidence type="ECO:0000313" key="2">
    <source>
        <dbReference type="Proteomes" id="UP001143480"/>
    </source>
</evidence>
<dbReference type="AlphaFoldDB" id="A0A9W6KLP9"/>
<dbReference type="NCBIfam" id="NF038076">
    <property type="entry name" value="fam_STM4015"/>
    <property type="match status" value="1"/>
</dbReference>
<reference evidence="1" key="1">
    <citation type="journal article" date="2014" name="Int. J. Syst. Evol. Microbiol.">
        <title>Complete genome sequence of Corynebacterium casei LMG S-19264T (=DSM 44701T), isolated from a smear-ripened cheese.</title>
        <authorList>
            <consortium name="US DOE Joint Genome Institute (JGI-PGF)"/>
            <person name="Walter F."/>
            <person name="Albersmeier A."/>
            <person name="Kalinowski J."/>
            <person name="Ruckert C."/>
        </authorList>
    </citation>
    <scope>NUCLEOTIDE SEQUENCE</scope>
    <source>
        <strain evidence="1">VKM Ac-1321</strain>
    </source>
</reference>
<name>A0A9W6KLP9_9ACTN</name>